<feature type="signal peptide" evidence="2">
    <location>
        <begin position="1"/>
        <end position="36"/>
    </location>
</feature>
<comment type="caution">
    <text evidence="3">The sequence shown here is derived from an EMBL/GenBank/DDBJ whole genome shotgun (WGS) entry which is preliminary data.</text>
</comment>
<evidence type="ECO:0000313" key="3">
    <source>
        <dbReference type="EMBL" id="RDC65070.1"/>
    </source>
</evidence>
<keyword evidence="4" id="KW-1185">Reference proteome</keyword>
<proteinExistence type="predicted"/>
<name>A0A369QL50_9BACT</name>
<dbReference type="RefSeq" id="WP_115374139.1">
    <property type="nucleotide sequence ID" value="NZ_QASA01000001.1"/>
</dbReference>
<reference evidence="3 4" key="1">
    <citation type="submission" date="2018-04" db="EMBL/GenBank/DDBJ databases">
        <title>Adhaeribacter sp. HMF7616 genome sequencing and assembly.</title>
        <authorList>
            <person name="Kang H."/>
            <person name="Kang J."/>
            <person name="Cha I."/>
            <person name="Kim H."/>
            <person name="Joh K."/>
        </authorList>
    </citation>
    <scope>NUCLEOTIDE SEQUENCE [LARGE SCALE GENOMIC DNA]</scope>
    <source>
        <strain evidence="3 4">HMF7616</strain>
    </source>
</reference>
<evidence type="ECO:0000256" key="2">
    <source>
        <dbReference type="SAM" id="SignalP"/>
    </source>
</evidence>
<organism evidence="3 4">
    <name type="scientific">Adhaeribacter pallidiroseus</name>
    <dbReference type="NCBI Taxonomy" id="2072847"/>
    <lineage>
        <taxon>Bacteria</taxon>
        <taxon>Pseudomonadati</taxon>
        <taxon>Bacteroidota</taxon>
        <taxon>Cytophagia</taxon>
        <taxon>Cytophagales</taxon>
        <taxon>Hymenobacteraceae</taxon>
        <taxon>Adhaeribacter</taxon>
    </lineage>
</organism>
<sequence>MAKKTTAKKSFSNKQLLMGALGAGTLLAFLTNSAGAAPKLKNDTAPVPTPNPVPAPNPTPKPNPTPAPKPDPYTGISQVVKPGQTTPVPSNPLITKNTVFPASQSLVYAFVDSLNGESIYRGIQATYNVFTGNGVSKILGLSNGQYVGILTGRNGQGMSEIFHSIGNLQVNFWIATSEIKTMYGTQAQALLKSSPAIPLSAAQQATIKDFFLKS</sequence>
<dbReference type="Proteomes" id="UP000253919">
    <property type="component" value="Unassembled WGS sequence"/>
</dbReference>
<dbReference type="AlphaFoldDB" id="A0A369QL50"/>
<evidence type="ECO:0000256" key="1">
    <source>
        <dbReference type="SAM" id="MobiDB-lite"/>
    </source>
</evidence>
<evidence type="ECO:0000313" key="4">
    <source>
        <dbReference type="Proteomes" id="UP000253919"/>
    </source>
</evidence>
<feature type="compositionally biased region" description="Pro residues" evidence="1">
    <location>
        <begin position="47"/>
        <end position="71"/>
    </location>
</feature>
<gene>
    <name evidence="3" type="ORF">AHMF7616_03693</name>
</gene>
<accession>A0A369QL50</accession>
<keyword evidence="2" id="KW-0732">Signal</keyword>
<protein>
    <submittedName>
        <fullName evidence="3">Large tegument protein deneddylase</fullName>
    </submittedName>
</protein>
<dbReference type="EMBL" id="QASA01000001">
    <property type="protein sequence ID" value="RDC65070.1"/>
    <property type="molecule type" value="Genomic_DNA"/>
</dbReference>
<feature type="region of interest" description="Disordered" evidence="1">
    <location>
        <begin position="37"/>
        <end position="90"/>
    </location>
</feature>
<feature type="chain" id="PRO_5016760475" evidence="2">
    <location>
        <begin position="37"/>
        <end position="214"/>
    </location>
</feature>